<accession>S9QRI3</accession>
<feature type="coiled-coil region" evidence="1">
    <location>
        <begin position="94"/>
        <end position="128"/>
    </location>
</feature>
<dbReference type="RefSeq" id="WP_020038192.1">
    <property type="nucleotide sequence ID" value="NZ_KE557274.1"/>
</dbReference>
<dbReference type="GO" id="GO:0003677">
    <property type="term" value="F:DNA binding"/>
    <property type="evidence" value="ECO:0007669"/>
    <property type="project" value="InterPro"/>
</dbReference>
<dbReference type="Proteomes" id="UP000015347">
    <property type="component" value="Unassembled WGS sequence"/>
</dbReference>
<dbReference type="EMBL" id="APVH01000013">
    <property type="protein sequence ID" value="EPX84001.1"/>
    <property type="molecule type" value="Genomic_DNA"/>
</dbReference>
<feature type="domain" description="GapR-like DNA-binding" evidence="2">
    <location>
        <begin position="99"/>
        <end position="168"/>
    </location>
</feature>
<keyword evidence="4" id="KW-1185">Reference proteome</keyword>
<dbReference type="InterPro" id="IPR046367">
    <property type="entry name" value="GapR-like_DNA-bd"/>
</dbReference>
<comment type="caution">
    <text evidence="3">The sequence shown here is derived from an EMBL/GenBank/DDBJ whole genome shotgun (WGS) entry which is preliminary data.</text>
</comment>
<feature type="coiled-coil region" evidence="1">
    <location>
        <begin position="14"/>
        <end position="41"/>
    </location>
</feature>
<gene>
    <name evidence="3" type="ORF">Salmuc_01776</name>
</gene>
<keyword evidence="1" id="KW-0175">Coiled coil</keyword>
<evidence type="ECO:0000313" key="3">
    <source>
        <dbReference type="EMBL" id="EPX84001.1"/>
    </source>
</evidence>
<dbReference type="Pfam" id="PF10073">
    <property type="entry name" value="GapR_DNA-bd"/>
    <property type="match status" value="2"/>
</dbReference>
<reference evidence="4" key="1">
    <citation type="journal article" date="2014" name="Stand. Genomic Sci.">
        <title>Genome sequence of the exopolysaccharide-producing Salipiger mucosus type strain (DSM 16094(T)), a moderately halophilic member of the Roseobacter clade.</title>
        <authorList>
            <person name="Riedel T."/>
            <person name="Spring S."/>
            <person name="Fiebig A."/>
            <person name="Petersen J."/>
            <person name="Kyrpides N.C."/>
            <person name="Goker M."/>
            <person name="Klenk H.P."/>
        </authorList>
    </citation>
    <scope>NUCLEOTIDE SEQUENCE [LARGE SCALE GENOMIC DNA]</scope>
    <source>
        <strain evidence="4">DSM 16094</strain>
    </source>
</reference>
<feature type="domain" description="GapR-like DNA-binding" evidence="2">
    <location>
        <begin position="11"/>
        <end position="81"/>
    </location>
</feature>
<dbReference type="AlphaFoldDB" id="S9QRI3"/>
<organism evidence="3 4">
    <name type="scientific">Salipiger mucosus DSM 16094</name>
    <dbReference type="NCBI Taxonomy" id="1123237"/>
    <lineage>
        <taxon>Bacteria</taxon>
        <taxon>Pseudomonadati</taxon>
        <taxon>Pseudomonadota</taxon>
        <taxon>Alphaproteobacteria</taxon>
        <taxon>Rhodobacterales</taxon>
        <taxon>Roseobacteraceae</taxon>
        <taxon>Salipiger</taxon>
    </lineage>
</organism>
<protein>
    <recommendedName>
        <fullName evidence="2">GapR-like DNA-binding domain-containing protein</fullName>
    </recommendedName>
</protein>
<evidence type="ECO:0000256" key="1">
    <source>
        <dbReference type="SAM" id="Coils"/>
    </source>
</evidence>
<name>S9QRI3_9RHOB</name>
<sequence>MSEEEPSVEGAERLGSFIERIETLEEEKSEFTEQIKEVKEEAKAQGFEPKVITAVLKIRKQPPGEQEEFNTLLDTYLTALGMETPERMGDVGELEGGESELSGFIQRLENLEEEKKEVAEQVKEVKAEAKGEGFDPKILNALLKIRKQGPAEATEFEMKVETYLAAVGTS</sequence>
<evidence type="ECO:0000313" key="4">
    <source>
        <dbReference type="Proteomes" id="UP000015347"/>
    </source>
</evidence>
<dbReference type="eggNOG" id="COG3750">
    <property type="taxonomic scope" value="Bacteria"/>
</dbReference>
<dbReference type="HOGENOM" id="CLU_1569588_0_0_5"/>
<proteinExistence type="predicted"/>
<evidence type="ECO:0000259" key="2">
    <source>
        <dbReference type="Pfam" id="PF10073"/>
    </source>
</evidence>
<dbReference type="STRING" id="1123237.Salmuc_01776"/>